<accession>A0AAV4J9I5</accession>
<keyword evidence="2" id="KW-1185">Reference proteome</keyword>
<dbReference type="AlphaFoldDB" id="A0AAV4J9I5"/>
<sequence length="433" mass="50238">MNKNYNAQSVVFEITREAYSEELMDKFCKAKNNNVPIVKDMIVLDPSVNGRDRYTCYSTKMNGKFHLGNGAMSLAKKLNVSPKSIDIVPAGRARMPDSFFINYLDPTRPVEDQVIFKFGKYAEKHAIKNYVDRVMKQNNNRQIVDSIKKDGSLATVEKGYMSVGQLKGAKHYEAEINEIKEKESRLSRDVPKGYYMPFRCFRTDKLYKIFSENERLVVDEKKKEETECVQKLLKDEDDVGYVEMECDDDENFVKHKHYYFYSKAPGYGKTTFIQKILKRCNASQVTDTHNWMNVSKDAQFLVIDEYNPDKKITMGNLKTLTSGDASAFAGNRKSHGLTFQPRQDAQLIIFSNYHLFDVMGTKALDPEKETRKITEQEAKILSDRFFIYRLDETKSEDPMVPETETEEFDRFQHTQGYEDLVRQVKIGWSDCKP</sequence>
<reference evidence="1 2" key="1">
    <citation type="journal article" date="2021" name="Elife">
        <title>Chloroplast acquisition without the gene transfer in kleptoplastic sea slugs, Plakobranchus ocellatus.</title>
        <authorList>
            <person name="Maeda T."/>
            <person name="Takahashi S."/>
            <person name="Yoshida T."/>
            <person name="Shimamura S."/>
            <person name="Takaki Y."/>
            <person name="Nagai Y."/>
            <person name="Toyoda A."/>
            <person name="Suzuki Y."/>
            <person name="Arimoto A."/>
            <person name="Ishii H."/>
            <person name="Satoh N."/>
            <person name="Nishiyama T."/>
            <person name="Hasebe M."/>
            <person name="Maruyama T."/>
            <person name="Minagawa J."/>
            <person name="Obokata J."/>
            <person name="Shigenobu S."/>
        </authorList>
    </citation>
    <scope>NUCLEOTIDE SEQUENCE [LARGE SCALE GENOMIC DNA]</scope>
</reference>
<evidence type="ECO:0000313" key="1">
    <source>
        <dbReference type="EMBL" id="GFS17637.1"/>
    </source>
</evidence>
<evidence type="ECO:0008006" key="3">
    <source>
        <dbReference type="Google" id="ProtNLM"/>
    </source>
</evidence>
<organism evidence="1 2">
    <name type="scientific">Elysia marginata</name>
    <dbReference type="NCBI Taxonomy" id="1093978"/>
    <lineage>
        <taxon>Eukaryota</taxon>
        <taxon>Metazoa</taxon>
        <taxon>Spiralia</taxon>
        <taxon>Lophotrochozoa</taxon>
        <taxon>Mollusca</taxon>
        <taxon>Gastropoda</taxon>
        <taxon>Heterobranchia</taxon>
        <taxon>Euthyneura</taxon>
        <taxon>Panpulmonata</taxon>
        <taxon>Sacoglossa</taxon>
        <taxon>Placobranchoidea</taxon>
        <taxon>Plakobranchidae</taxon>
        <taxon>Elysia</taxon>
    </lineage>
</organism>
<dbReference type="EMBL" id="BMAT01013665">
    <property type="protein sequence ID" value="GFS17637.1"/>
    <property type="molecule type" value="Genomic_DNA"/>
</dbReference>
<dbReference type="InterPro" id="IPR027417">
    <property type="entry name" value="P-loop_NTPase"/>
</dbReference>
<name>A0AAV4J9I5_9GAST</name>
<dbReference type="Gene3D" id="3.40.50.300">
    <property type="entry name" value="P-loop containing nucleotide triphosphate hydrolases"/>
    <property type="match status" value="1"/>
</dbReference>
<proteinExistence type="predicted"/>
<comment type="caution">
    <text evidence="1">The sequence shown here is derived from an EMBL/GenBank/DDBJ whole genome shotgun (WGS) entry which is preliminary data.</text>
</comment>
<evidence type="ECO:0000313" key="2">
    <source>
        <dbReference type="Proteomes" id="UP000762676"/>
    </source>
</evidence>
<dbReference type="Proteomes" id="UP000762676">
    <property type="component" value="Unassembled WGS sequence"/>
</dbReference>
<protein>
    <recommendedName>
        <fullName evidence="3">Helicase superfamily 3 single-stranded DNA/RNA virus domain-containing protein</fullName>
    </recommendedName>
</protein>
<gene>
    <name evidence="1" type="ORF">ElyMa_006826400</name>
</gene>